<dbReference type="InterPro" id="IPR032092">
    <property type="entry name" value="PilW"/>
</dbReference>
<sequence length="373" mass="40533">MSRRERKMPKGFTVVRGFGLIELMIAMLIGLGLMAATLTIYLDMTRSNNELAKTNTQMENGRLAIQLLRGDLEHAGFWNGFVPEFDDLTEADVPGDYPSSIPEPCASYADWTVDTPTNLIGVPVQVYADVPSGCSGVVTDKVEASDVLVVSHVQTCAAGATGCEAESAGKLYWQTSNCSSEARYQLDDSGFSMHKRDCTTLAAKRKFVNNIYYLRDYAVTTGDGIPTLMQSTFDLSGGALIQQPATAMIEGVEAMRFEFGVDALSDTDAAVDYSQAVQWVDEENKNSPSNRGDGAADEACTSATPCDLDQLANTVVVKIYLLVRSLEPTQGYSSDKTYSLAGEVFGPFDDAYQRHVYSSTVRLVNVSGRRETP</sequence>
<dbReference type="Pfam" id="PF16074">
    <property type="entry name" value="PilW"/>
    <property type="match status" value="1"/>
</dbReference>
<dbReference type="RefSeq" id="WP_262410599.1">
    <property type="nucleotide sequence ID" value="NZ_LZEU01000001.1"/>
</dbReference>
<feature type="transmembrane region" description="Helical" evidence="1">
    <location>
        <begin position="20"/>
        <end position="42"/>
    </location>
</feature>
<proteinExistence type="predicted"/>
<dbReference type="EMBL" id="LZEU01000001">
    <property type="protein sequence ID" value="MBC9251468.1"/>
    <property type="molecule type" value="Genomic_DNA"/>
</dbReference>
<dbReference type="Proteomes" id="UP000744555">
    <property type="component" value="Unassembled WGS sequence"/>
</dbReference>
<evidence type="ECO:0000313" key="3">
    <source>
        <dbReference type="Proteomes" id="UP000744555"/>
    </source>
</evidence>
<accession>A0ABR7S1W7</accession>
<keyword evidence="3" id="KW-1185">Reference proteome</keyword>
<protein>
    <submittedName>
        <fullName evidence="2">Pilus assembly protein PilW</fullName>
    </submittedName>
</protein>
<reference evidence="2 3" key="1">
    <citation type="submission" date="2016-06" db="EMBL/GenBank/DDBJ databases">
        <authorList>
            <person name="Ramos C."/>
            <person name="Pintado A."/>
            <person name="Crespo-Gomez J.I."/>
        </authorList>
    </citation>
    <scope>NUCLEOTIDE SEQUENCE [LARGE SCALE GENOMIC DNA]</scope>
    <source>
        <strain evidence="2 3">AVO110</strain>
    </source>
</reference>
<keyword evidence="1" id="KW-0472">Membrane</keyword>
<evidence type="ECO:0000256" key="1">
    <source>
        <dbReference type="SAM" id="Phobius"/>
    </source>
</evidence>
<keyword evidence="1" id="KW-1133">Transmembrane helix</keyword>
<comment type="caution">
    <text evidence="2">The sequence shown here is derived from an EMBL/GenBank/DDBJ whole genome shotgun (WGS) entry which is preliminary data.</text>
</comment>
<gene>
    <name evidence="2" type="ORF">A9179_14445</name>
</gene>
<keyword evidence="1" id="KW-0812">Transmembrane</keyword>
<evidence type="ECO:0000313" key="2">
    <source>
        <dbReference type="EMBL" id="MBC9251468.1"/>
    </source>
</evidence>
<organism evidence="2 3">
    <name type="scientific">Aquipseudomonas alcaligenes</name>
    <name type="common">Pseudomonas alcaligenes</name>
    <dbReference type="NCBI Taxonomy" id="43263"/>
    <lineage>
        <taxon>Bacteria</taxon>
        <taxon>Pseudomonadati</taxon>
        <taxon>Pseudomonadota</taxon>
        <taxon>Gammaproteobacteria</taxon>
        <taxon>Pseudomonadales</taxon>
        <taxon>Pseudomonadaceae</taxon>
        <taxon>Aquipseudomonas</taxon>
    </lineage>
</organism>
<name>A0ABR7S1W7_AQUAC</name>